<dbReference type="EMBL" id="JACHIG010000016">
    <property type="protein sequence ID" value="MBB5035411.1"/>
    <property type="molecule type" value="Genomic_DNA"/>
</dbReference>
<sequence>MKNIASTLLLALASLPAFAADSKPAAAADKPSPIGYSDTPVIPGSKWKVHDIDRPRPEAVAPGEKPGDAPADAIIIFNGKSSDALQAKEKDAKGKETGKIIPCPWKIEDGVMLISGGDCWTKQEFASCQLHLEWMSEPNTKGNSQKKGNAGVFFMDRYESQMLDCYNNPTYADGMTGGVYGQTPPLVNAVRPAGQWQVYDIVFTAPKLENGKVVEPAYITTFVNGICVQNHTKIMGPTKHKNITDYSGEFPEKAPIRIQDHKNEPPVRIRNIWIRPL</sequence>
<evidence type="ECO:0000313" key="4">
    <source>
        <dbReference type="EMBL" id="MBB5035411.1"/>
    </source>
</evidence>
<dbReference type="RefSeq" id="WP_184344180.1">
    <property type="nucleotide sequence ID" value="NZ_JACHIG010000016.1"/>
</dbReference>
<name>A0A7W7YFT0_9BACT</name>
<feature type="compositionally biased region" description="Basic and acidic residues" evidence="1">
    <location>
        <begin position="48"/>
        <end position="57"/>
    </location>
</feature>
<feature type="compositionally biased region" description="Low complexity" evidence="1">
    <location>
        <begin position="24"/>
        <end position="33"/>
    </location>
</feature>
<comment type="caution">
    <text evidence="4">The sequence shown here is derived from an EMBL/GenBank/DDBJ whole genome shotgun (WGS) entry which is preliminary data.</text>
</comment>
<dbReference type="InterPro" id="IPR010496">
    <property type="entry name" value="AL/BT2_dom"/>
</dbReference>
<evidence type="ECO:0000256" key="2">
    <source>
        <dbReference type="SAM" id="SignalP"/>
    </source>
</evidence>
<feature type="chain" id="PRO_5031171687" description="3-keto-alpha-glucoside-1,2-lyase/3-keto-2-hydroxy-glucal hydratase domain-containing protein" evidence="2">
    <location>
        <begin position="20"/>
        <end position="277"/>
    </location>
</feature>
<dbReference type="GO" id="GO:0016787">
    <property type="term" value="F:hydrolase activity"/>
    <property type="evidence" value="ECO:0007669"/>
    <property type="project" value="InterPro"/>
</dbReference>
<feature type="domain" description="3-keto-alpha-glucoside-1,2-lyase/3-keto-2-hydroxy-glucal hydratase" evidence="3">
    <location>
        <begin position="73"/>
        <end position="275"/>
    </location>
</feature>
<keyword evidence="2" id="KW-0732">Signal</keyword>
<organism evidence="4 5">
    <name type="scientific">Prosthecobacter vanneervenii</name>
    <dbReference type="NCBI Taxonomy" id="48466"/>
    <lineage>
        <taxon>Bacteria</taxon>
        <taxon>Pseudomonadati</taxon>
        <taxon>Verrucomicrobiota</taxon>
        <taxon>Verrucomicrobiia</taxon>
        <taxon>Verrucomicrobiales</taxon>
        <taxon>Verrucomicrobiaceae</taxon>
        <taxon>Prosthecobacter</taxon>
    </lineage>
</organism>
<feature type="signal peptide" evidence="2">
    <location>
        <begin position="1"/>
        <end position="19"/>
    </location>
</feature>
<evidence type="ECO:0000259" key="3">
    <source>
        <dbReference type="Pfam" id="PF06439"/>
    </source>
</evidence>
<protein>
    <recommendedName>
        <fullName evidence="3">3-keto-alpha-glucoside-1,2-lyase/3-keto-2-hydroxy-glucal hydratase domain-containing protein</fullName>
    </recommendedName>
</protein>
<evidence type="ECO:0000256" key="1">
    <source>
        <dbReference type="SAM" id="MobiDB-lite"/>
    </source>
</evidence>
<dbReference type="AlphaFoldDB" id="A0A7W7YFT0"/>
<dbReference type="Gene3D" id="2.60.120.560">
    <property type="entry name" value="Exo-inulinase, domain 1"/>
    <property type="match status" value="1"/>
</dbReference>
<feature type="region of interest" description="Disordered" evidence="1">
    <location>
        <begin position="24"/>
        <end position="71"/>
    </location>
</feature>
<gene>
    <name evidence="4" type="ORF">HNQ65_005021</name>
</gene>
<dbReference type="Proteomes" id="UP000590740">
    <property type="component" value="Unassembled WGS sequence"/>
</dbReference>
<dbReference type="Pfam" id="PF06439">
    <property type="entry name" value="3keto-disac_hyd"/>
    <property type="match status" value="1"/>
</dbReference>
<evidence type="ECO:0000313" key="5">
    <source>
        <dbReference type="Proteomes" id="UP000590740"/>
    </source>
</evidence>
<reference evidence="4 5" key="1">
    <citation type="submission" date="2020-08" db="EMBL/GenBank/DDBJ databases">
        <title>Genomic Encyclopedia of Type Strains, Phase IV (KMG-IV): sequencing the most valuable type-strain genomes for metagenomic binning, comparative biology and taxonomic classification.</title>
        <authorList>
            <person name="Goeker M."/>
        </authorList>
    </citation>
    <scope>NUCLEOTIDE SEQUENCE [LARGE SCALE GENOMIC DNA]</scope>
    <source>
        <strain evidence="4 5">DSM 12252</strain>
    </source>
</reference>
<keyword evidence="5" id="KW-1185">Reference proteome</keyword>
<proteinExistence type="predicted"/>
<accession>A0A7W7YFT0</accession>